<sequence length="467" mass="51059">MATPLDPTALGFLMAENRRMPMHVGGLQLYKKPEGAGRNYVRDLFEEARDATDIAPLFLKHPYRSVKTAGQWVWVEDDQFDIEHHVRHSALPKPGRVRELFELVSRLHSTRLATERPLWEWHLIEGLRDGRVAMYTKLHHSLVDGISAMRLLQSILSSDPDDRGMPAPWANRPRSTRVGKAQEAAEHPSSGETMSALRTALGISADAAGIPKALVKTLNRSLRNETSTLALYAPRTILNTEITASRRFAAQDWPLERIRAIGKATGTTMNDVVLAMCSGAMRTYLAELDALPDTSLIAMVPVGLHAKSRNTSSGGNAVGSIMVKLGTDLDDPLDRLLLIHTSMLDGKHALSTMTPLQIQAMSAVGQVPAILPTLLGLTNLTKPAYNLVISNVPGPRTTQYFNGAELLGTYPLSVPIDGNALNITCNSYADQMAFGLTGCRRTVPHLQRILTYLDDEITALEKVAGVA</sequence>
<keyword evidence="6 11" id="KW-0808">Transferase</keyword>
<dbReference type="InterPro" id="IPR045034">
    <property type="entry name" value="O-acyltransferase_WSD1-like"/>
</dbReference>
<dbReference type="PANTHER" id="PTHR31650:SF1">
    <property type="entry name" value="WAX ESTER SYNTHASE_DIACYLGLYCEROL ACYLTRANSFERASE 4-RELATED"/>
    <property type="match status" value="1"/>
</dbReference>
<keyword evidence="16" id="KW-1185">Reference proteome</keyword>
<comment type="pathway">
    <text evidence="2">Lipid metabolism.</text>
</comment>
<dbReference type="NCBIfam" id="TIGR02946">
    <property type="entry name" value="acyl_WS_DGAT"/>
    <property type="match status" value="1"/>
</dbReference>
<evidence type="ECO:0000256" key="2">
    <source>
        <dbReference type="ARBA" id="ARBA00005189"/>
    </source>
</evidence>
<dbReference type="AlphaFoldDB" id="A0A930VF87"/>
<reference evidence="15" key="1">
    <citation type="submission" date="2020-11" db="EMBL/GenBank/DDBJ databases">
        <title>Nocardioides sp. nov., isolated from Soil of Cynanchum wilfordii Hemsley rhizosphere.</title>
        <authorList>
            <person name="Lee J.-S."/>
            <person name="Suh M.K."/>
            <person name="Kim J.-S."/>
        </authorList>
    </citation>
    <scope>NUCLEOTIDE SEQUENCE</scope>
    <source>
        <strain evidence="15">KCTC 19275</strain>
    </source>
</reference>
<dbReference type="GO" id="GO:0004144">
    <property type="term" value="F:diacylglycerol O-acyltransferase activity"/>
    <property type="evidence" value="ECO:0007669"/>
    <property type="project" value="UniProtKB-EC"/>
</dbReference>
<keyword evidence="7 11" id="KW-0319">Glycerol metabolism</keyword>
<dbReference type="InterPro" id="IPR004255">
    <property type="entry name" value="O-acyltransferase_WSD1_N"/>
</dbReference>
<evidence type="ECO:0000256" key="3">
    <source>
        <dbReference type="ARBA" id="ARBA00009587"/>
    </source>
</evidence>
<dbReference type="GO" id="GO:0005886">
    <property type="term" value="C:plasma membrane"/>
    <property type="evidence" value="ECO:0007669"/>
    <property type="project" value="TreeGrafter"/>
</dbReference>
<dbReference type="GO" id="GO:0019432">
    <property type="term" value="P:triglyceride biosynthetic process"/>
    <property type="evidence" value="ECO:0007669"/>
    <property type="project" value="TreeGrafter"/>
</dbReference>
<evidence type="ECO:0000256" key="11">
    <source>
        <dbReference type="RuleBase" id="RU361241"/>
    </source>
</evidence>
<keyword evidence="8 11" id="KW-0443">Lipid metabolism</keyword>
<proteinExistence type="inferred from homology"/>
<evidence type="ECO:0000256" key="5">
    <source>
        <dbReference type="ARBA" id="ARBA00022516"/>
    </source>
</evidence>
<dbReference type="InterPro" id="IPR009721">
    <property type="entry name" value="O-acyltransferase_WSD1_C"/>
</dbReference>
<dbReference type="Pfam" id="PF06974">
    <property type="entry name" value="WS_DGAT_C"/>
    <property type="match status" value="1"/>
</dbReference>
<evidence type="ECO:0000313" key="16">
    <source>
        <dbReference type="Proteomes" id="UP000640489"/>
    </source>
</evidence>
<dbReference type="EC" id="2.3.1.20" evidence="4 11"/>
<protein>
    <recommendedName>
        <fullName evidence="4 11">Diacylglycerol O-acyltransferase</fullName>
        <ecNumber evidence="4 11">2.3.1.20</ecNumber>
    </recommendedName>
</protein>
<dbReference type="GO" id="GO:0071731">
    <property type="term" value="P:response to nitric oxide"/>
    <property type="evidence" value="ECO:0007669"/>
    <property type="project" value="TreeGrafter"/>
</dbReference>
<dbReference type="InterPro" id="IPR014292">
    <property type="entry name" value="Acyl_transf_WS/DGAT"/>
</dbReference>
<comment type="catalytic activity">
    <reaction evidence="10 11">
        <text>an acyl-CoA + a 1,2-diacyl-sn-glycerol = a triacyl-sn-glycerol + CoA</text>
        <dbReference type="Rhea" id="RHEA:10868"/>
        <dbReference type="ChEBI" id="CHEBI:17815"/>
        <dbReference type="ChEBI" id="CHEBI:57287"/>
        <dbReference type="ChEBI" id="CHEBI:58342"/>
        <dbReference type="ChEBI" id="CHEBI:64615"/>
        <dbReference type="EC" id="2.3.1.20"/>
    </reaction>
</comment>
<dbReference type="GO" id="GO:0051701">
    <property type="term" value="P:biological process involved in interaction with host"/>
    <property type="evidence" value="ECO:0007669"/>
    <property type="project" value="TreeGrafter"/>
</dbReference>
<name>A0A930VF87_9ACTN</name>
<feature type="domain" description="O-acyltransferase WSD1-like N-terminal" evidence="13">
    <location>
        <begin position="7"/>
        <end position="273"/>
    </location>
</feature>
<evidence type="ECO:0000256" key="12">
    <source>
        <dbReference type="SAM" id="MobiDB-lite"/>
    </source>
</evidence>
<evidence type="ECO:0000256" key="8">
    <source>
        <dbReference type="ARBA" id="ARBA00023098"/>
    </source>
</evidence>
<dbReference type="Gene3D" id="3.30.559.10">
    <property type="entry name" value="Chloramphenicol acetyltransferase-like domain"/>
    <property type="match status" value="1"/>
</dbReference>
<evidence type="ECO:0000256" key="4">
    <source>
        <dbReference type="ARBA" id="ARBA00013244"/>
    </source>
</evidence>
<comment type="similarity">
    <text evidence="3 11">Belongs to the long-chain O-acyltransferase family.</text>
</comment>
<dbReference type="RefSeq" id="WP_194706686.1">
    <property type="nucleotide sequence ID" value="NZ_JADKPN010000005.1"/>
</dbReference>
<organism evidence="15 16">
    <name type="scientific">Nocardioides islandensis</name>
    <dbReference type="NCBI Taxonomy" id="433663"/>
    <lineage>
        <taxon>Bacteria</taxon>
        <taxon>Bacillati</taxon>
        <taxon>Actinomycetota</taxon>
        <taxon>Actinomycetes</taxon>
        <taxon>Propionibacteriales</taxon>
        <taxon>Nocardioidaceae</taxon>
        <taxon>Nocardioides</taxon>
    </lineage>
</organism>
<keyword evidence="5 11" id="KW-0444">Lipid biosynthesis</keyword>
<keyword evidence="9 11" id="KW-0012">Acyltransferase</keyword>
<dbReference type="PANTHER" id="PTHR31650">
    <property type="entry name" value="O-ACYLTRANSFERASE (WSD1-LIKE) FAMILY PROTEIN"/>
    <property type="match status" value="1"/>
</dbReference>
<dbReference type="InterPro" id="IPR023213">
    <property type="entry name" value="CAT-like_dom_sf"/>
</dbReference>
<evidence type="ECO:0000256" key="7">
    <source>
        <dbReference type="ARBA" id="ARBA00022798"/>
    </source>
</evidence>
<evidence type="ECO:0000313" key="15">
    <source>
        <dbReference type="EMBL" id="MBF4763491.1"/>
    </source>
</evidence>
<gene>
    <name evidence="15" type="ORF">ISU07_10165</name>
</gene>
<dbReference type="Pfam" id="PF03007">
    <property type="entry name" value="WS_DGAT_cat"/>
    <property type="match status" value="1"/>
</dbReference>
<evidence type="ECO:0000259" key="14">
    <source>
        <dbReference type="Pfam" id="PF06974"/>
    </source>
</evidence>
<feature type="region of interest" description="Disordered" evidence="12">
    <location>
        <begin position="157"/>
        <end position="192"/>
    </location>
</feature>
<dbReference type="SUPFAM" id="SSF52777">
    <property type="entry name" value="CoA-dependent acyltransferases"/>
    <property type="match status" value="1"/>
</dbReference>
<dbReference type="GO" id="GO:0006071">
    <property type="term" value="P:glycerol metabolic process"/>
    <property type="evidence" value="ECO:0007669"/>
    <property type="project" value="UniProtKB-KW"/>
</dbReference>
<dbReference type="GO" id="GO:0001666">
    <property type="term" value="P:response to hypoxia"/>
    <property type="evidence" value="ECO:0007669"/>
    <property type="project" value="TreeGrafter"/>
</dbReference>
<evidence type="ECO:0000256" key="9">
    <source>
        <dbReference type="ARBA" id="ARBA00023315"/>
    </source>
</evidence>
<evidence type="ECO:0000256" key="1">
    <source>
        <dbReference type="ARBA" id="ARBA00004771"/>
    </source>
</evidence>
<dbReference type="Proteomes" id="UP000640489">
    <property type="component" value="Unassembled WGS sequence"/>
</dbReference>
<evidence type="ECO:0000259" key="13">
    <source>
        <dbReference type="Pfam" id="PF03007"/>
    </source>
</evidence>
<evidence type="ECO:0000256" key="6">
    <source>
        <dbReference type="ARBA" id="ARBA00022679"/>
    </source>
</evidence>
<dbReference type="EMBL" id="JADKPN010000005">
    <property type="protein sequence ID" value="MBF4763491.1"/>
    <property type="molecule type" value="Genomic_DNA"/>
</dbReference>
<accession>A0A930VF87</accession>
<comment type="caution">
    <text evidence="15">The sequence shown here is derived from an EMBL/GenBank/DDBJ whole genome shotgun (WGS) entry which is preliminary data.</text>
</comment>
<feature type="domain" description="O-acyltransferase WSD1 C-terminal" evidence="14">
    <location>
        <begin position="315"/>
        <end position="460"/>
    </location>
</feature>
<evidence type="ECO:0000256" key="10">
    <source>
        <dbReference type="ARBA" id="ARBA00048109"/>
    </source>
</evidence>
<comment type="pathway">
    <text evidence="1 11">Glycerolipid metabolism; triacylglycerol biosynthesis.</text>
</comment>